<dbReference type="CDD" id="cd00156">
    <property type="entry name" value="REC"/>
    <property type="match status" value="1"/>
</dbReference>
<proteinExistence type="predicted"/>
<feature type="modified residue" description="4-aspartylphosphate" evidence="1">
    <location>
        <position position="70"/>
    </location>
</feature>
<feature type="domain" description="Response regulatory" evidence="2">
    <location>
        <begin position="8"/>
        <end position="135"/>
    </location>
</feature>
<organism evidence="3 4">
    <name type="scientific">Natronorubrum halalkaliphilum</name>
    <dbReference type="NCBI Taxonomy" id="2691917"/>
    <lineage>
        <taxon>Archaea</taxon>
        <taxon>Methanobacteriati</taxon>
        <taxon>Methanobacteriota</taxon>
        <taxon>Stenosarchaea group</taxon>
        <taxon>Halobacteria</taxon>
        <taxon>Halobacteriales</taxon>
        <taxon>Natrialbaceae</taxon>
        <taxon>Natronorubrum</taxon>
    </lineage>
</organism>
<dbReference type="InterPro" id="IPR036890">
    <property type="entry name" value="HATPase_C_sf"/>
</dbReference>
<evidence type="ECO:0000313" key="4">
    <source>
        <dbReference type="Proteomes" id="UP000434101"/>
    </source>
</evidence>
<comment type="caution">
    <text evidence="3">The sequence shown here is derived from an EMBL/GenBank/DDBJ whole genome shotgun (WGS) entry which is preliminary data.</text>
</comment>
<reference evidence="3 4" key="1">
    <citation type="submission" date="2020-01" db="EMBL/GenBank/DDBJ databases">
        <title>Natronorubrum sp. JWXQ-INN 674 isolated from Inner Mongolia Autonomous Region of China.</title>
        <authorList>
            <person name="Xue Q."/>
        </authorList>
    </citation>
    <scope>NUCLEOTIDE SEQUENCE [LARGE SCALE GENOMIC DNA]</scope>
    <source>
        <strain evidence="3 4">JWXQ-INN-674</strain>
    </source>
</reference>
<dbReference type="GO" id="GO:0000160">
    <property type="term" value="P:phosphorelay signal transduction system"/>
    <property type="evidence" value="ECO:0007669"/>
    <property type="project" value="InterPro"/>
</dbReference>
<dbReference type="SMART" id="SM00448">
    <property type="entry name" value="REC"/>
    <property type="match status" value="1"/>
</dbReference>
<dbReference type="SUPFAM" id="SSF55874">
    <property type="entry name" value="ATPase domain of HSP90 chaperone/DNA topoisomerase II/histidine kinase"/>
    <property type="match status" value="1"/>
</dbReference>
<dbReference type="RefSeq" id="WP_160064191.1">
    <property type="nucleotide sequence ID" value="NZ_WUYX01000026.1"/>
</dbReference>
<dbReference type="OrthoDB" id="163538at2157"/>
<keyword evidence="1" id="KW-0597">Phosphoprotein</keyword>
<dbReference type="InterPro" id="IPR001789">
    <property type="entry name" value="Sig_transdc_resp-reg_receiver"/>
</dbReference>
<dbReference type="Pfam" id="PF00072">
    <property type="entry name" value="Response_reg"/>
    <property type="match status" value="1"/>
</dbReference>
<gene>
    <name evidence="3" type="ORF">GS429_07535</name>
</gene>
<sequence length="378" mass="40711">MTVANSLDVLLLEDNPDEAALVERVVRGGGAIDSRGRDTTVTVGEWHHATSLAAAVDVLGRTPVDVVLSDLMVPDSRGVETIAALVDHAPTVPVIALTSHDEAVSGTQTIQAGAQDYIPKGRIDGELVGRAIRYAIQRKRHELELVEANRRLALLNRIIGHDIQREMSVAVGWAGELATQVDGESDALEALNDALANVVEFADAAADVVTVVEQAGDALEPRSIDAIVEAEVDRFSRDHPTVEFTVDGTNDEATVLATPMLGSVFEHLFAEAIGPHDHDHDHDREHEYEYEYEHPQPHVAITEDGNHVTVTIRGAGVALSDGQEALLNAREASTESVRRMRTGLYLATTVIDHIGGTISVTPGPRIVVTLERPPEPDE</sequence>
<keyword evidence="4" id="KW-1185">Reference proteome</keyword>
<dbReference type="EMBL" id="WUYX01000026">
    <property type="protein sequence ID" value="MXV61908.1"/>
    <property type="molecule type" value="Genomic_DNA"/>
</dbReference>
<evidence type="ECO:0000259" key="2">
    <source>
        <dbReference type="PROSITE" id="PS50110"/>
    </source>
</evidence>
<evidence type="ECO:0000256" key="1">
    <source>
        <dbReference type="PROSITE-ProRule" id="PRU00169"/>
    </source>
</evidence>
<dbReference type="SUPFAM" id="SSF52172">
    <property type="entry name" value="CheY-like"/>
    <property type="match status" value="1"/>
</dbReference>
<accession>A0A6B0VK47</accession>
<dbReference type="InterPro" id="IPR011006">
    <property type="entry name" value="CheY-like_superfamily"/>
</dbReference>
<evidence type="ECO:0000313" key="3">
    <source>
        <dbReference type="EMBL" id="MXV61908.1"/>
    </source>
</evidence>
<dbReference type="PROSITE" id="PS50110">
    <property type="entry name" value="RESPONSE_REGULATORY"/>
    <property type="match status" value="1"/>
</dbReference>
<dbReference type="Gene3D" id="3.40.50.2300">
    <property type="match status" value="1"/>
</dbReference>
<dbReference type="Gene3D" id="3.30.565.10">
    <property type="entry name" value="Histidine kinase-like ATPase, C-terminal domain"/>
    <property type="match status" value="1"/>
</dbReference>
<dbReference type="Proteomes" id="UP000434101">
    <property type="component" value="Unassembled WGS sequence"/>
</dbReference>
<dbReference type="AlphaFoldDB" id="A0A6B0VK47"/>
<name>A0A6B0VK47_9EURY</name>
<protein>
    <submittedName>
        <fullName evidence="3">Response regulator</fullName>
    </submittedName>
</protein>